<dbReference type="InterPro" id="IPR001647">
    <property type="entry name" value="HTH_TetR"/>
</dbReference>
<dbReference type="RefSeq" id="WP_040063704.1">
    <property type="nucleotide sequence ID" value="NZ_CP168992.1"/>
</dbReference>
<organism evidence="4">
    <name type="scientific">Escherichia coli</name>
    <dbReference type="NCBI Taxonomy" id="562"/>
    <lineage>
        <taxon>Bacteria</taxon>
        <taxon>Pseudomonadati</taxon>
        <taxon>Pseudomonadota</taxon>
        <taxon>Gammaproteobacteria</taxon>
        <taxon>Enterobacterales</taxon>
        <taxon>Enterobacteriaceae</taxon>
        <taxon>Escherichia</taxon>
    </lineage>
</organism>
<dbReference type="GO" id="GO:0003677">
    <property type="term" value="F:DNA binding"/>
    <property type="evidence" value="ECO:0007669"/>
    <property type="project" value="UniProtKB-KW"/>
</dbReference>
<dbReference type="PANTHER" id="PTHR47506:SF10">
    <property type="entry name" value="TRANSCRIPTIONAL REGULATORY PROTEIN"/>
    <property type="match status" value="1"/>
</dbReference>
<dbReference type="Pfam" id="PF00440">
    <property type="entry name" value="TetR_N"/>
    <property type="match status" value="1"/>
</dbReference>
<keyword evidence="1" id="KW-0805">Transcription regulation</keyword>
<dbReference type="SUPFAM" id="SSF46689">
    <property type="entry name" value="Homeodomain-like"/>
    <property type="match status" value="1"/>
</dbReference>
<proteinExistence type="predicted"/>
<dbReference type="AlphaFoldDB" id="A0A0A1E2U0"/>
<dbReference type="Gene3D" id="1.10.357.10">
    <property type="entry name" value="Tetracycline Repressor, domain 2"/>
    <property type="match status" value="1"/>
</dbReference>
<dbReference type="InterPro" id="IPR009057">
    <property type="entry name" value="Homeodomain-like_sf"/>
</dbReference>
<evidence type="ECO:0000256" key="3">
    <source>
        <dbReference type="ARBA" id="ARBA00023163"/>
    </source>
</evidence>
<name>A0A0A1E2U0_ECOLX</name>
<dbReference type="InterPro" id="IPR036271">
    <property type="entry name" value="Tet_transcr_reg_TetR-rel_C_sf"/>
</dbReference>
<evidence type="ECO:0000313" key="4">
    <source>
        <dbReference type="EMBL" id="AIY23016.1"/>
    </source>
</evidence>
<dbReference type="SUPFAM" id="SSF48498">
    <property type="entry name" value="Tetracyclin repressor-like, C-terminal domain"/>
    <property type="match status" value="1"/>
</dbReference>
<keyword evidence="3" id="KW-0804">Transcription</keyword>
<dbReference type="PANTHER" id="PTHR47506">
    <property type="entry name" value="TRANSCRIPTIONAL REGULATORY PROTEIN"/>
    <property type="match status" value="1"/>
</dbReference>
<protein>
    <submittedName>
        <fullName evidence="4">Uncharacterized protein</fullName>
    </submittedName>
</protein>
<dbReference type="EMBL" id="KP056256">
    <property type="protein sequence ID" value="AIY23016.1"/>
    <property type="molecule type" value="Genomic_DNA"/>
</dbReference>
<accession>A0A0A1E2U0</accession>
<geneLocation type="plasmid" evidence="4">
    <name>pYDC637</name>
</geneLocation>
<dbReference type="GeneID" id="93036129"/>
<keyword evidence="4" id="KW-0614">Plasmid</keyword>
<evidence type="ECO:0000256" key="2">
    <source>
        <dbReference type="ARBA" id="ARBA00023125"/>
    </source>
</evidence>
<sequence length="213" mass="23883">MARPTLHDKSETLGRAIHVFWRKGFSNTSIKDLEMALDMRPGSIYASFDSKAGLFTQALSVYATHQADKTRSVIQAQQNPLDGLLTLLCCFAQEKPDGQPSYACFLVKSLLEMENDEGEMKNLIRQHLLTMESIFSDAFSDAISMGYVADPDRPEHAPSRLARMLQTKIIGIRIMSLQLAQNDLLRELTDDCAQFIEELKKSPDTEILVNDGL</sequence>
<evidence type="ECO:0000256" key="1">
    <source>
        <dbReference type="ARBA" id="ARBA00023015"/>
    </source>
</evidence>
<reference evidence="4" key="1">
    <citation type="journal article" date="2015" name="Antimicrob. Agents Chemother.">
        <title>Complete Sequence of Conjugative IncA/C Plasmid Encoding CMY-2 ?-Lactamase and RmtE 16S rRNA Methyltransferase.</title>
        <authorList>
            <person name="Lee C.S."/>
            <person name="Li J.J."/>
            <person name="Doi Y."/>
        </authorList>
    </citation>
    <scope>NUCLEOTIDE SEQUENCE</scope>
    <source>
        <strain evidence="4">YDC637</strain>
        <plasmid evidence="4">pYDC637</plasmid>
    </source>
</reference>
<keyword evidence="2" id="KW-0238">DNA-binding</keyword>